<evidence type="ECO:0008006" key="4">
    <source>
        <dbReference type="Google" id="ProtNLM"/>
    </source>
</evidence>
<evidence type="ECO:0000313" key="3">
    <source>
        <dbReference type="Proteomes" id="UP000323708"/>
    </source>
</evidence>
<comment type="caution">
    <text evidence="2">The sequence shown here is derived from an EMBL/GenBank/DDBJ whole genome shotgun (WGS) entry which is preliminary data.</text>
</comment>
<proteinExistence type="predicted"/>
<evidence type="ECO:0000313" key="2">
    <source>
        <dbReference type="EMBL" id="KAA1190497.1"/>
    </source>
</evidence>
<reference evidence="2 3" key="1">
    <citation type="submission" date="2019-09" db="EMBL/GenBank/DDBJ databases">
        <authorList>
            <person name="Chen X.-Y."/>
        </authorList>
    </citation>
    <scope>NUCLEOTIDE SEQUENCE [LARGE SCALE GENOMIC DNA]</scope>
    <source>
        <strain evidence="2 3">NY5</strain>
    </source>
</reference>
<evidence type="ECO:0000256" key="1">
    <source>
        <dbReference type="SAM" id="SignalP"/>
    </source>
</evidence>
<keyword evidence="3" id="KW-1185">Reference proteome</keyword>
<dbReference type="AlphaFoldDB" id="A0A5B0WVH4"/>
<organism evidence="2 3">
    <name type="scientific">Pseudohalioglobus sediminis</name>
    <dbReference type="NCBI Taxonomy" id="2606449"/>
    <lineage>
        <taxon>Bacteria</taxon>
        <taxon>Pseudomonadati</taxon>
        <taxon>Pseudomonadota</taxon>
        <taxon>Gammaproteobacteria</taxon>
        <taxon>Cellvibrionales</taxon>
        <taxon>Halieaceae</taxon>
        <taxon>Pseudohalioglobus</taxon>
    </lineage>
</organism>
<dbReference type="RefSeq" id="WP_149611653.1">
    <property type="nucleotide sequence ID" value="NZ_VTUX01000005.1"/>
</dbReference>
<feature type="chain" id="PRO_5022744994" description="Lipoprotein" evidence="1">
    <location>
        <begin position="22"/>
        <end position="144"/>
    </location>
</feature>
<protein>
    <recommendedName>
        <fullName evidence="4">Lipoprotein</fullName>
    </recommendedName>
</protein>
<dbReference type="Proteomes" id="UP000323708">
    <property type="component" value="Unassembled WGS sequence"/>
</dbReference>
<accession>A0A5B0WVH4</accession>
<feature type="signal peptide" evidence="1">
    <location>
        <begin position="1"/>
        <end position="21"/>
    </location>
</feature>
<dbReference type="EMBL" id="VTUX01000005">
    <property type="protein sequence ID" value="KAA1190497.1"/>
    <property type="molecule type" value="Genomic_DNA"/>
</dbReference>
<sequence length="144" mass="16436">MTRIFLALTLVVLSLSGCVSSQHGQKLPSEAYDKVFYVERQPKDERNLASNISNILNERGFNATHGERGSVPEDATHIVSYVDNWYWDMRMYLLNLKIEVRDRKSNYIIAYGESHQTSLAAMGKTHDDIINLALDEMISRGRVD</sequence>
<gene>
    <name evidence="2" type="ORF">F0M18_11830</name>
</gene>
<dbReference type="PROSITE" id="PS51257">
    <property type="entry name" value="PROKAR_LIPOPROTEIN"/>
    <property type="match status" value="1"/>
</dbReference>
<name>A0A5B0WVH4_9GAMM</name>
<keyword evidence="1" id="KW-0732">Signal</keyword>